<evidence type="ECO:0000313" key="3">
    <source>
        <dbReference type="Proteomes" id="UP001189429"/>
    </source>
</evidence>
<proteinExistence type="predicted"/>
<reference evidence="2" key="1">
    <citation type="submission" date="2023-10" db="EMBL/GenBank/DDBJ databases">
        <authorList>
            <person name="Chen Y."/>
            <person name="Shah S."/>
            <person name="Dougan E. K."/>
            <person name="Thang M."/>
            <person name="Chan C."/>
        </authorList>
    </citation>
    <scope>NUCLEOTIDE SEQUENCE [LARGE SCALE GENOMIC DNA]</scope>
</reference>
<dbReference type="CDD" id="cd18787">
    <property type="entry name" value="SF2_C_DEAD"/>
    <property type="match status" value="1"/>
</dbReference>
<name>A0ABN9SE19_9DINO</name>
<dbReference type="Pfam" id="PF00271">
    <property type="entry name" value="Helicase_C"/>
    <property type="match status" value="1"/>
</dbReference>
<dbReference type="InterPro" id="IPR027417">
    <property type="entry name" value="P-loop_NTPase"/>
</dbReference>
<dbReference type="EMBL" id="CAUYUJ010010797">
    <property type="protein sequence ID" value="CAK0830281.1"/>
    <property type="molecule type" value="Genomic_DNA"/>
</dbReference>
<sequence length="106" mass="11632">VMIATDVAARGLDIEKVGLVVNYDFPDTIDSYVHRIGRTGRIGNKGRAITFIACDDDSELTIENSDVLKQLLGIMKDAGAEIPHWLEPLVERSIEAKGSYSKWGGK</sequence>
<dbReference type="Proteomes" id="UP001189429">
    <property type="component" value="Unassembled WGS sequence"/>
</dbReference>
<feature type="non-terminal residue" evidence="2">
    <location>
        <position position="1"/>
    </location>
</feature>
<keyword evidence="3" id="KW-1185">Reference proteome</keyword>
<organism evidence="2 3">
    <name type="scientific">Prorocentrum cordatum</name>
    <dbReference type="NCBI Taxonomy" id="2364126"/>
    <lineage>
        <taxon>Eukaryota</taxon>
        <taxon>Sar</taxon>
        <taxon>Alveolata</taxon>
        <taxon>Dinophyceae</taxon>
        <taxon>Prorocentrales</taxon>
        <taxon>Prorocentraceae</taxon>
        <taxon>Prorocentrum</taxon>
    </lineage>
</organism>
<protein>
    <recommendedName>
        <fullName evidence="1">Helicase C-terminal domain-containing protein</fullName>
    </recommendedName>
</protein>
<gene>
    <name evidence="2" type="ORF">PCOR1329_LOCUS28967</name>
</gene>
<evidence type="ECO:0000259" key="1">
    <source>
        <dbReference type="PROSITE" id="PS51194"/>
    </source>
</evidence>
<dbReference type="PANTHER" id="PTHR47958">
    <property type="entry name" value="ATP-DEPENDENT RNA HELICASE DBP3"/>
    <property type="match status" value="1"/>
</dbReference>
<comment type="caution">
    <text evidence="2">The sequence shown here is derived from an EMBL/GenBank/DDBJ whole genome shotgun (WGS) entry which is preliminary data.</text>
</comment>
<dbReference type="Gene3D" id="3.40.50.300">
    <property type="entry name" value="P-loop containing nucleotide triphosphate hydrolases"/>
    <property type="match status" value="1"/>
</dbReference>
<dbReference type="PROSITE" id="PS51194">
    <property type="entry name" value="HELICASE_CTER"/>
    <property type="match status" value="1"/>
</dbReference>
<feature type="domain" description="Helicase C-terminal" evidence="1">
    <location>
        <begin position="1"/>
        <end position="90"/>
    </location>
</feature>
<dbReference type="InterPro" id="IPR001650">
    <property type="entry name" value="Helicase_C-like"/>
</dbReference>
<evidence type="ECO:0000313" key="2">
    <source>
        <dbReference type="EMBL" id="CAK0830281.1"/>
    </source>
</evidence>
<feature type="non-terminal residue" evidence="2">
    <location>
        <position position="106"/>
    </location>
</feature>
<accession>A0ABN9SE19</accession>
<dbReference type="SUPFAM" id="SSF52540">
    <property type="entry name" value="P-loop containing nucleoside triphosphate hydrolases"/>
    <property type="match status" value="1"/>
</dbReference>